<evidence type="ECO:0000313" key="2">
    <source>
        <dbReference type="EMBL" id="CAD8620644.1"/>
    </source>
</evidence>
<sequence length="122" mass="14060">MDHWSGSKRGDIHTLEQLVLRERQPLTRARKCYLADGFGDHCLTDVNTGERERVHSELRRRLWMQQLRARCTAMCFVASSLIRSAGCPRNGQIEISTPYTTSETRAQASTHSSARRKWREAD</sequence>
<dbReference type="AlphaFoldDB" id="A0A7S0LRN0"/>
<evidence type="ECO:0000256" key="1">
    <source>
        <dbReference type="SAM" id="MobiDB-lite"/>
    </source>
</evidence>
<protein>
    <submittedName>
        <fullName evidence="2">Uncharacterized protein</fullName>
    </submittedName>
</protein>
<dbReference type="EMBL" id="HBEY01049979">
    <property type="protein sequence ID" value="CAD8620644.1"/>
    <property type="molecule type" value="Transcribed_RNA"/>
</dbReference>
<proteinExistence type="predicted"/>
<name>A0A7S0LRN0_9EUKA</name>
<gene>
    <name evidence="2" type="ORF">CPEL01642_LOCUS24027</name>
</gene>
<accession>A0A7S0LRN0</accession>
<organism evidence="2">
    <name type="scientific">Coccolithus braarudii</name>
    <dbReference type="NCBI Taxonomy" id="221442"/>
    <lineage>
        <taxon>Eukaryota</taxon>
        <taxon>Haptista</taxon>
        <taxon>Haptophyta</taxon>
        <taxon>Prymnesiophyceae</taxon>
        <taxon>Coccolithales</taxon>
        <taxon>Coccolithaceae</taxon>
        <taxon>Coccolithus</taxon>
    </lineage>
</organism>
<reference evidence="2" key="1">
    <citation type="submission" date="2021-01" db="EMBL/GenBank/DDBJ databases">
        <authorList>
            <person name="Corre E."/>
            <person name="Pelletier E."/>
            <person name="Niang G."/>
            <person name="Scheremetjew M."/>
            <person name="Finn R."/>
            <person name="Kale V."/>
            <person name="Holt S."/>
            <person name="Cochrane G."/>
            <person name="Meng A."/>
            <person name="Brown T."/>
            <person name="Cohen L."/>
        </authorList>
    </citation>
    <scope>NUCLEOTIDE SEQUENCE</scope>
    <source>
        <strain evidence="2">PLY182g</strain>
    </source>
</reference>
<feature type="compositionally biased region" description="Polar residues" evidence="1">
    <location>
        <begin position="95"/>
        <end position="112"/>
    </location>
</feature>
<feature type="region of interest" description="Disordered" evidence="1">
    <location>
        <begin position="95"/>
        <end position="122"/>
    </location>
</feature>
<feature type="compositionally biased region" description="Basic residues" evidence="1">
    <location>
        <begin position="113"/>
        <end position="122"/>
    </location>
</feature>